<organism evidence="6 7">
    <name type="scientific">Aeromicrobium yanjiei</name>
    <dbReference type="NCBI Taxonomy" id="2662028"/>
    <lineage>
        <taxon>Bacteria</taxon>
        <taxon>Bacillati</taxon>
        <taxon>Actinomycetota</taxon>
        <taxon>Actinomycetes</taxon>
        <taxon>Propionibacteriales</taxon>
        <taxon>Nocardioidaceae</taxon>
        <taxon>Aeromicrobium</taxon>
    </lineage>
</organism>
<keyword evidence="2" id="KW-0418">Kinase</keyword>
<protein>
    <submittedName>
        <fullName evidence="6">GAF domain-containing protein</fullName>
    </submittedName>
</protein>
<dbReference type="InterPro" id="IPR012074">
    <property type="entry name" value="GAF_ANTAR"/>
</dbReference>
<evidence type="ECO:0000313" key="6">
    <source>
        <dbReference type="EMBL" id="QGG40289.1"/>
    </source>
</evidence>
<dbReference type="InterPro" id="IPR011006">
    <property type="entry name" value="CheY-like_superfamily"/>
</dbReference>
<sequence length="229" mass="25170">MSDQRDQFSDVVRAMRASDAVDRSMEAAVAGAVDLIPNVRHAAVSMVRRGKKVETVAATDDLVRRGDALQYELEDGPCLQSIWEEETVQSDDLGQEHRWPLWSPRAAQELGVRSMLCLQLFVSGDTIGCLNLYSREPDAFDSHDRTAAHALAAHIAVALSAARKIENLESAVVNRTLIGQAQGMLMQRYEMDAAAAFAVLKRVSQTENRRLHEVAKELVKRGVGSDSLG</sequence>
<reference evidence="6 7" key="1">
    <citation type="submission" date="2019-11" db="EMBL/GenBank/DDBJ databases">
        <authorList>
            <person name="Li J."/>
        </authorList>
    </citation>
    <scope>NUCLEOTIDE SEQUENCE [LARGE SCALE GENOMIC DNA]</scope>
    <source>
        <strain evidence="6 7">MF47</strain>
    </source>
</reference>
<dbReference type="PROSITE" id="PS50921">
    <property type="entry name" value="ANTAR"/>
    <property type="match status" value="1"/>
</dbReference>
<dbReference type="EMBL" id="CP045737">
    <property type="protein sequence ID" value="QGG40289.1"/>
    <property type="molecule type" value="Genomic_DNA"/>
</dbReference>
<dbReference type="Proteomes" id="UP000392064">
    <property type="component" value="Chromosome"/>
</dbReference>
<dbReference type="PIRSF" id="PIRSF036625">
    <property type="entry name" value="GAF_ANTAR"/>
    <property type="match status" value="1"/>
</dbReference>
<evidence type="ECO:0000256" key="1">
    <source>
        <dbReference type="ARBA" id="ARBA00022679"/>
    </source>
</evidence>
<dbReference type="SUPFAM" id="SSF55781">
    <property type="entry name" value="GAF domain-like"/>
    <property type="match status" value="1"/>
</dbReference>
<keyword evidence="3" id="KW-0805">Transcription regulation</keyword>
<dbReference type="InterPro" id="IPR003018">
    <property type="entry name" value="GAF"/>
</dbReference>
<feature type="domain" description="ANTAR" evidence="5">
    <location>
        <begin position="158"/>
        <end position="219"/>
    </location>
</feature>
<dbReference type="GO" id="GO:0016301">
    <property type="term" value="F:kinase activity"/>
    <property type="evidence" value="ECO:0007669"/>
    <property type="project" value="UniProtKB-KW"/>
</dbReference>
<dbReference type="SMART" id="SM00065">
    <property type="entry name" value="GAF"/>
    <property type="match status" value="1"/>
</dbReference>
<dbReference type="Pfam" id="PF03861">
    <property type="entry name" value="ANTAR"/>
    <property type="match status" value="1"/>
</dbReference>
<name>A0A5Q2MEZ6_9ACTN</name>
<dbReference type="Pfam" id="PF13185">
    <property type="entry name" value="GAF_2"/>
    <property type="match status" value="1"/>
</dbReference>
<keyword evidence="1" id="KW-0808">Transferase</keyword>
<keyword evidence="4" id="KW-0804">Transcription</keyword>
<dbReference type="KEGG" id="aef:GEV26_02280"/>
<evidence type="ECO:0000256" key="2">
    <source>
        <dbReference type="ARBA" id="ARBA00022777"/>
    </source>
</evidence>
<dbReference type="RefSeq" id="WP_153651561.1">
    <property type="nucleotide sequence ID" value="NZ_CP045737.1"/>
</dbReference>
<dbReference type="Gene3D" id="3.30.450.40">
    <property type="match status" value="1"/>
</dbReference>
<evidence type="ECO:0000259" key="5">
    <source>
        <dbReference type="PROSITE" id="PS50921"/>
    </source>
</evidence>
<dbReference type="SMART" id="SM01012">
    <property type="entry name" value="ANTAR"/>
    <property type="match status" value="1"/>
</dbReference>
<gene>
    <name evidence="6" type="ORF">GEV26_02280</name>
</gene>
<dbReference type="InterPro" id="IPR029016">
    <property type="entry name" value="GAF-like_dom_sf"/>
</dbReference>
<dbReference type="InterPro" id="IPR036388">
    <property type="entry name" value="WH-like_DNA-bd_sf"/>
</dbReference>
<dbReference type="Gene3D" id="1.10.10.10">
    <property type="entry name" value="Winged helix-like DNA-binding domain superfamily/Winged helix DNA-binding domain"/>
    <property type="match status" value="1"/>
</dbReference>
<keyword evidence="7" id="KW-1185">Reference proteome</keyword>
<dbReference type="InterPro" id="IPR005561">
    <property type="entry name" value="ANTAR"/>
</dbReference>
<accession>A0A5Q2MEZ6</accession>
<dbReference type="GO" id="GO:0003723">
    <property type="term" value="F:RNA binding"/>
    <property type="evidence" value="ECO:0007669"/>
    <property type="project" value="InterPro"/>
</dbReference>
<dbReference type="SUPFAM" id="SSF52172">
    <property type="entry name" value="CheY-like"/>
    <property type="match status" value="1"/>
</dbReference>
<dbReference type="AlphaFoldDB" id="A0A5Q2MEZ6"/>
<evidence type="ECO:0000256" key="4">
    <source>
        <dbReference type="ARBA" id="ARBA00023163"/>
    </source>
</evidence>
<evidence type="ECO:0000313" key="7">
    <source>
        <dbReference type="Proteomes" id="UP000392064"/>
    </source>
</evidence>
<proteinExistence type="predicted"/>
<evidence type="ECO:0000256" key="3">
    <source>
        <dbReference type="ARBA" id="ARBA00023015"/>
    </source>
</evidence>